<sequence length="120" mass="13025">MTEITNAVEQLRKAMVDGDTVTLEKLTSSELSYGHSGGKLQTKKEFVSDIATGVSDFVSIDLTDQNIRMVDNTAIVRHILSAATNDKGKGPGTVKLGVLLVWVKNNGQWQLLARQAVKVL</sequence>
<dbReference type="SUPFAM" id="SSF54427">
    <property type="entry name" value="NTF2-like"/>
    <property type="match status" value="1"/>
</dbReference>
<dbReference type="InterPro" id="IPR027843">
    <property type="entry name" value="DUF4440"/>
</dbReference>
<gene>
    <name evidence="2" type="ORF">J2W55_000801</name>
</gene>
<reference evidence="2 3" key="1">
    <citation type="submission" date="2023-07" db="EMBL/GenBank/DDBJ databases">
        <title>Sorghum-associated microbial communities from plants grown in Nebraska, USA.</title>
        <authorList>
            <person name="Schachtman D."/>
        </authorList>
    </citation>
    <scope>NUCLEOTIDE SEQUENCE [LARGE SCALE GENOMIC DNA]</scope>
    <source>
        <strain evidence="2 3">3262</strain>
    </source>
</reference>
<evidence type="ECO:0000259" key="1">
    <source>
        <dbReference type="Pfam" id="PF14534"/>
    </source>
</evidence>
<dbReference type="Proteomes" id="UP001247620">
    <property type="component" value="Unassembled WGS sequence"/>
</dbReference>
<keyword evidence="3" id="KW-1185">Reference proteome</keyword>
<dbReference type="InterPro" id="IPR032710">
    <property type="entry name" value="NTF2-like_dom_sf"/>
</dbReference>
<dbReference type="EMBL" id="JAVDUU010000001">
    <property type="protein sequence ID" value="MDR6940973.1"/>
    <property type="molecule type" value="Genomic_DNA"/>
</dbReference>
<feature type="domain" description="DUF4440" evidence="1">
    <location>
        <begin position="4"/>
        <end position="111"/>
    </location>
</feature>
<dbReference type="Gene3D" id="3.10.450.50">
    <property type="match status" value="1"/>
</dbReference>
<protein>
    <recommendedName>
        <fullName evidence="1">DUF4440 domain-containing protein</fullName>
    </recommendedName>
</protein>
<name>A0ABU1T6L0_9SPHI</name>
<dbReference type="RefSeq" id="WP_310092219.1">
    <property type="nucleotide sequence ID" value="NZ_JAVDUU010000001.1"/>
</dbReference>
<dbReference type="Pfam" id="PF14534">
    <property type="entry name" value="DUF4440"/>
    <property type="match status" value="1"/>
</dbReference>
<accession>A0ABU1T6L0</accession>
<organism evidence="2 3">
    <name type="scientific">Mucilaginibacter pocheonensis</name>
    <dbReference type="NCBI Taxonomy" id="398050"/>
    <lineage>
        <taxon>Bacteria</taxon>
        <taxon>Pseudomonadati</taxon>
        <taxon>Bacteroidota</taxon>
        <taxon>Sphingobacteriia</taxon>
        <taxon>Sphingobacteriales</taxon>
        <taxon>Sphingobacteriaceae</taxon>
        <taxon>Mucilaginibacter</taxon>
    </lineage>
</organism>
<evidence type="ECO:0000313" key="2">
    <source>
        <dbReference type="EMBL" id="MDR6940973.1"/>
    </source>
</evidence>
<evidence type="ECO:0000313" key="3">
    <source>
        <dbReference type="Proteomes" id="UP001247620"/>
    </source>
</evidence>
<proteinExistence type="predicted"/>
<comment type="caution">
    <text evidence="2">The sequence shown here is derived from an EMBL/GenBank/DDBJ whole genome shotgun (WGS) entry which is preliminary data.</text>
</comment>